<dbReference type="RefSeq" id="WP_378930132.1">
    <property type="nucleotide sequence ID" value="NZ_JBHLVO010000001.1"/>
</dbReference>
<dbReference type="EMBL" id="JBHLVO010000001">
    <property type="protein sequence ID" value="MFC0270320.1"/>
    <property type="molecule type" value="Genomic_DNA"/>
</dbReference>
<dbReference type="InterPro" id="IPR000160">
    <property type="entry name" value="GGDEF_dom"/>
</dbReference>
<reference evidence="2 3" key="1">
    <citation type="submission" date="2024-09" db="EMBL/GenBank/DDBJ databases">
        <authorList>
            <person name="Sun Q."/>
            <person name="Mori K."/>
        </authorList>
    </citation>
    <scope>NUCLEOTIDE SEQUENCE [LARGE SCALE GENOMIC DNA]</scope>
    <source>
        <strain evidence="2 3">CCM 7228</strain>
    </source>
</reference>
<dbReference type="SUPFAM" id="SSF55781">
    <property type="entry name" value="GAF domain-like"/>
    <property type="match status" value="2"/>
</dbReference>
<gene>
    <name evidence="2" type="ORF">ACFFIX_02445</name>
</gene>
<dbReference type="InterPro" id="IPR043128">
    <property type="entry name" value="Rev_trsase/Diguanyl_cyclase"/>
</dbReference>
<evidence type="ECO:0000313" key="2">
    <source>
        <dbReference type="EMBL" id="MFC0270320.1"/>
    </source>
</evidence>
<keyword evidence="3" id="KW-1185">Reference proteome</keyword>
<evidence type="ECO:0000259" key="1">
    <source>
        <dbReference type="PROSITE" id="PS50887"/>
    </source>
</evidence>
<dbReference type="NCBIfam" id="TIGR00254">
    <property type="entry name" value="GGDEF"/>
    <property type="match status" value="1"/>
</dbReference>
<keyword evidence="2" id="KW-0808">Transferase</keyword>
<dbReference type="Proteomes" id="UP001589854">
    <property type="component" value="Unassembled WGS sequence"/>
</dbReference>
<dbReference type="EC" id="2.7.7.65" evidence="2"/>
<dbReference type="PANTHER" id="PTHR45138:SF9">
    <property type="entry name" value="DIGUANYLATE CYCLASE DGCM-RELATED"/>
    <property type="match status" value="1"/>
</dbReference>
<proteinExistence type="predicted"/>
<dbReference type="InterPro" id="IPR029016">
    <property type="entry name" value="GAF-like_dom_sf"/>
</dbReference>
<keyword evidence="2" id="KW-0548">Nucleotidyltransferase</keyword>
<dbReference type="PROSITE" id="PS50887">
    <property type="entry name" value="GGDEF"/>
    <property type="match status" value="1"/>
</dbReference>
<dbReference type="CDD" id="cd01949">
    <property type="entry name" value="GGDEF"/>
    <property type="match status" value="1"/>
</dbReference>
<dbReference type="GO" id="GO:0052621">
    <property type="term" value="F:diguanylate cyclase activity"/>
    <property type="evidence" value="ECO:0007669"/>
    <property type="project" value="UniProtKB-EC"/>
</dbReference>
<dbReference type="InterPro" id="IPR050469">
    <property type="entry name" value="Diguanylate_Cyclase"/>
</dbReference>
<feature type="domain" description="GGDEF" evidence="1">
    <location>
        <begin position="474"/>
        <end position="602"/>
    </location>
</feature>
<dbReference type="PANTHER" id="PTHR45138">
    <property type="entry name" value="REGULATORY COMPONENTS OF SENSORY TRANSDUCTION SYSTEM"/>
    <property type="match status" value="1"/>
</dbReference>
<accession>A0ABV6G9H1</accession>
<comment type="caution">
    <text evidence="2">The sequence shown here is derived from an EMBL/GenBank/DDBJ whole genome shotgun (WGS) entry which is preliminary data.</text>
</comment>
<dbReference type="InterPro" id="IPR029787">
    <property type="entry name" value="Nucleotide_cyclase"/>
</dbReference>
<dbReference type="Gene3D" id="3.30.70.270">
    <property type="match status" value="1"/>
</dbReference>
<dbReference type="Pfam" id="PF00990">
    <property type="entry name" value="GGDEF"/>
    <property type="match status" value="1"/>
</dbReference>
<sequence length="606" mass="69825">MKNESVLAAIRSEFFNYLSSYGTTNSNKMITDWLVSLLKKEMNVAHAAFYIYNEKNEHFSPLVYQDKRFVDRKSLTFKLSDGPVHHCNDNYFILLYIKKDLYGLIELKSLNTSIYTEELLQSIAVDCSKFLEFTASLSKILENKQKYEQLYQLTKKFHSFMKNKDDVLIELISTLQTMYSEYIFYLFLSHDNENKQHLPIKDLDYEKEDHDTAMEAYVTGEVQIERNDALKQAVLYVPLKGKQGVYGVLQVVANNELGLEADNIDFITLLANAAGNALENAQLYEQSKRLIEDLQLINETSHRLNKNLRLTETMSFMSKRILESFQANEVGFFYYDHTGVCKTLPGSTAFFQHESSKECVEYVFAKIERDRDGLFIGDVTTSLEYSTFCSVMVVPMIQSDDIKGCAIVLHKDPYHFSFEVYKLLQSLIHHSTLALTNSLLREELETLVKTDHLTKLYSRNYFNEFIQQSMKDDRQGTFILVDIDDFKQINDTYGHQIGDEVIIQVAELIKSNIRERDIGARWGGEELAIYLPQVDFDSGIAVATRIVKKVGELTNPSITISCGVTYWKEDEEDDFMSLFSRADKALYTAKHNGKNRVVIGEYSQSI</sequence>
<organism evidence="2 3">
    <name type="scientific">Metabacillus herbersteinensis</name>
    <dbReference type="NCBI Taxonomy" id="283816"/>
    <lineage>
        <taxon>Bacteria</taxon>
        <taxon>Bacillati</taxon>
        <taxon>Bacillota</taxon>
        <taxon>Bacilli</taxon>
        <taxon>Bacillales</taxon>
        <taxon>Bacillaceae</taxon>
        <taxon>Metabacillus</taxon>
    </lineage>
</organism>
<evidence type="ECO:0000313" key="3">
    <source>
        <dbReference type="Proteomes" id="UP001589854"/>
    </source>
</evidence>
<protein>
    <submittedName>
        <fullName evidence="2">Diguanylate cyclase domain-containing protein</fullName>
        <ecNumber evidence="2">2.7.7.65</ecNumber>
    </submittedName>
</protein>
<dbReference type="SUPFAM" id="SSF55073">
    <property type="entry name" value="Nucleotide cyclase"/>
    <property type="match status" value="1"/>
</dbReference>
<dbReference type="Gene3D" id="3.30.450.40">
    <property type="match status" value="2"/>
</dbReference>
<name>A0ABV6G9H1_9BACI</name>
<dbReference type="SMART" id="SM00267">
    <property type="entry name" value="GGDEF"/>
    <property type="match status" value="1"/>
</dbReference>